<keyword evidence="2" id="KW-1185">Reference proteome</keyword>
<reference evidence="1 2" key="1">
    <citation type="submission" date="2018-10" db="EMBL/GenBank/DDBJ databases">
        <authorList>
            <person name="Li J."/>
        </authorList>
    </citation>
    <scope>NUCLEOTIDE SEQUENCE [LARGE SCALE GENOMIC DNA]</scope>
    <source>
        <strain evidence="1 2">CCTCC AB209002</strain>
    </source>
</reference>
<dbReference type="OrthoDB" id="5075114at2"/>
<comment type="caution">
    <text evidence="1">The sequence shown here is derived from an EMBL/GenBank/DDBJ whole genome shotgun (WGS) entry which is preliminary data.</text>
</comment>
<dbReference type="Proteomes" id="UP000270299">
    <property type="component" value="Unassembled WGS sequence"/>
</dbReference>
<organism evidence="1 2">
    <name type="scientific">Mycetocola manganoxydans</name>
    <dbReference type="NCBI Taxonomy" id="699879"/>
    <lineage>
        <taxon>Bacteria</taxon>
        <taxon>Bacillati</taxon>
        <taxon>Actinomycetota</taxon>
        <taxon>Actinomycetes</taxon>
        <taxon>Micrococcales</taxon>
        <taxon>Microbacteriaceae</taxon>
        <taxon>Mycetocola</taxon>
    </lineage>
</organism>
<dbReference type="RefSeq" id="WP_121672401.1">
    <property type="nucleotide sequence ID" value="NZ_BMXM01000005.1"/>
</dbReference>
<dbReference type="EMBL" id="RCUV01000006">
    <property type="protein sequence ID" value="RLP71954.1"/>
    <property type="molecule type" value="Genomic_DNA"/>
</dbReference>
<evidence type="ECO:0000313" key="1">
    <source>
        <dbReference type="EMBL" id="RLP71954.1"/>
    </source>
</evidence>
<accession>A0A3L6ZW27</accession>
<name>A0A3L6ZW27_9MICO</name>
<evidence type="ECO:0000313" key="2">
    <source>
        <dbReference type="Proteomes" id="UP000270299"/>
    </source>
</evidence>
<gene>
    <name evidence="1" type="ORF">D9V29_05835</name>
</gene>
<dbReference type="AlphaFoldDB" id="A0A3L6ZW27"/>
<proteinExistence type="predicted"/>
<protein>
    <submittedName>
        <fullName evidence="1">Uncharacterized protein</fullName>
    </submittedName>
</protein>
<sequence length="208" mass="22431">MNDIGYSVDLDPTLWIPVPLAFPSEPWTDATQWARVTTERLLDGMEVPEGLAQELQDLALTIAQSDSPLPEAEGRFWYFPVGGGVMHIAHLYATTRQAVDDLTLTEIAAGGRGEPEPQRADRVSFDGFEDAARVILLSVVPQDGYGEVPVGHMRFIGESKGIIVMLDVTGTDLAVLGAMESHLADLFASIRIGTSAELGNMEVGTSPH</sequence>